<sequence length="339" mass="38669">MLKDYLLYQSGLSGSESVRHRAFEIRLSRSRTAQTLKRLGLAPAPARPDGSPLAAMTAESEQQYCEWYASRLYSGAGEIVELGCWLGALTNALAAGLSRNRSIPEARRRIQVFDYFQWDEVMEVWVANTPFARRVGVGENYRFLFEECVRDIAPLVVIHEADLRHGEWHGGDIEFLSVDAMKSTEITAGILKTFFGKLIPGSGYVYHQDYVHFYHGWIHVSLYLLRDYLELVYEIPDSTALLFKCKKAIPPEALAFPATAEAMEEDLIEEAFAWNMKLVKPHLRHAVAAAHTMMYVHRDQMPRARELRRRYLAGGYAGSHAFQSMAEFTAWLKPVDWDE</sequence>
<comment type="caution">
    <text evidence="1">The sequence shown here is derived from an EMBL/GenBank/DDBJ whole genome shotgun (WGS) entry which is preliminary data.</text>
</comment>
<evidence type="ECO:0000313" key="2">
    <source>
        <dbReference type="Proteomes" id="UP000471640"/>
    </source>
</evidence>
<dbReference type="RefSeq" id="WP_164651675.1">
    <property type="nucleotide sequence ID" value="NZ_JAAIJR010000001.1"/>
</dbReference>
<dbReference type="Proteomes" id="UP000471640">
    <property type="component" value="Unassembled WGS sequence"/>
</dbReference>
<proteinExistence type="predicted"/>
<gene>
    <name evidence="1" type="ORF">G3480_00380</name>
</gene>
<dbReference type="AlphaFoldDB" id="A0A6P1DS22"/>
<dbReference type="Gene3D" id="3.40.50.150">
    <property type="entry name" value="Vaccinia Virus protein VP39"/>
    <property type="match status" value="1"/>
</dbReference>
<dbReference type="InterPro" id="IPR029063">
    <property type="entry name" value="SAM-dependent_MTases_sf"/>
</dbReference>
<protein>
    <submittedName>
        <fullName evidence="1">Uncharacterized protein</fullName>
    </submittedName>
</protein>
<evidence type="ECO:0000313" key="1">
    <source>
        <dbReference type="EMBL" id="NEX18792.1"/>
    </source>
</evidence>
<accession>A0A6P1DS22</accession>
<organism evidence="1 2">
    <name type="scientific">Thiorhodococcus mannitoliphagus</name>
    <dbReference type="NCBI Taxonomy" id="329406"/>
    <lineage>
        <taxon>Bacteria</taxon>
        <taxon>Pseudomonadati</taxon>
        <taxon>Pseudomonadota</taxon>
        <taxon>Gammaproteobacteria</taxon>
        <taxon>Chromatiales</taxon>
        <taxon>Chromatiaceae</taxon>
        <taxon>Thiorhodococcus</taxon>
    </lineage>
</organism>
<name>A0A6P1DS22_9GAMM</name>
<keyword evidence="2" id="KW-1185">Reference proteome</keyword>
<reference evidence="2" key="1">
    <citation type="journal article" date="2020" name="Microbiol. Resour. Announc.">
        <title>Draft Genome Sequences of Thiorhodococcus mannitoliphagus and Thiorhodococcus minor, Purple Sulfur Photosynthetic Bacteria in the Gammaproteobacterial Family Chromatiaceae.</title>
        <authorList>
            <person name="Aviles F.A."/>
            <person name="Meyer T.E."/>
            <person name="Kyndt J.A."/>
        </authorList>
    </citation>
    <scope>NUCLEOTIDE SEQUENCE [LARGE SCALE GENOMIC DNA]</scope>
    <source>
        <strain evidence="2">DSM 18266</strain>
    </source>
</reference>
<reference evidence="1 2" key="2">
    <citation type="submission" date="2020-02" db="EMBL/GenBank/DDBJ databases">
        <title>Genome sequences of Thiorhodococcus mannitoliphagus and Thiorhodococcus minor, purple sulfur photosynthetic bacteria in the gammaproteobacterial family, Chromatiaceae.</title>
        <authorList>
            <person name="Aviles F.A."/>
            <person name="Meyer T.E."/>
            <person name="Kyndt J.A."/>
        </authorList>
    </citation>
    <scope>NUCLEOTIDE SEQUENCE [LARGE SCALE GENOMIC DNA]</scope>
    <source>
        <strain evidence="1 2">DSM 18266</strain>
    </source>
</reference>
<dbReference type="EMBL" id="JAAIJR010000001">
    <property type="protein sequence ID" value="NEX18792.1"/>
    <property type="molecule type" value="Genomic_DNA"/>
</dbReference>